<dbReference type="Pfam" id="PF13474">
    <property type="entry name" value="SnoaL_3"/>
    <property type="match status" value="1"/>
</dbReference>
<dbReference type="SUPFAM" id="SSF54427">
    <property type="entry name" value="NTF2-like"/>
    <property type="match status" value="1"/>
</dbReference>
<organism evidence="3 4">
    <name type="scientific">Candidatus Thiodiazotropha taylori</name>
    <dbReference type="NCBI Taxonomy" id="2792791"/>
    <lineage>
        <taxon>Bacteria</taxon>
        <taxon>Pseudomonadati</taxon>
        <taxon>Pseudomonadota</taxon>
        <taxon>Gammaproteobacteria</taxon>
        <taxon>Chromatiales</taxon>
        <taxon>Sedimenticolaceae</taxon>
        <taxon>Candidatus Thiodiazotropha</taxon>
    </lineage>
</organism>
<evidence type="ECO:0000313" key="4">
    <source>
        <dbReference type="Proteomes" id="UP000770889"/>
    </source>
</evidence>
<feature type="domain" description="SnoaL-like" evidence="2">
    <location>
        <begin position="27"/>
        <end position="139"/>
    </location>
</feature>
<name>A0A944M979_9GAMM</name>
<protein>
    <submittedName>
        <fullName evidence="3">Nuclear transport factor 2 family protein</fullName>
    </submittedName>
</protein>
<evidence type="ECO:0000256" key="1">
    <source>
        <dbReference type="SAM" id="MobiDB-lite"/>
    </source>
</evidence>
<dbReference type="InterPro" id="IPR037401">
    <property type="entry name" value="SnoaL-like"/>
</dbReference>
<comment type="caution">
    <text evidence="3">The sequence shown here is derived from an EMBL/GenBank/DDBJ whole genome shotgun (WGS) entry which is preliminary data.</text>
</comment>
<dbReference type="Proteomes" id="UP000770889">
    <property type="component" value="Unassembled WGS sequence"/>
</dbReference>
<gene>
    <name evidence="3" type="ORF">KME65_12065</name>
</gene>
<dbReference type="Gene3D" id="3.10.450.50">
    <property type="match status" value="1"/>
</dbReference>
<sequence>MVLTSPQSVQPTGRKVNTPYKTPQEAEDAYYDAIEEKDLEALMSVWEDGEEVLCLLPMMAAQQGKEAIRRLWEPLMHGEIGLDIQTRHLAWIETPELAIHLIEELVKSPGQNETQPVYATNIYRKDAEGWRLLLHQNSPTPPPPGLHVPGMEI</sequence>
<dbReference type="InterPro" id="IPR032710">
    <property type="entry name" value="NTF2-like_dom_sf"/>
</dbReference>
<reference evidence="3 4" key="1">
    <citation type="submission" date="2021-05" db="EMBL/GenBank/DDBJ databases">
        <title>Genetic and Functional Diversity in Clade A Lucinid endosymbionts from the Bahamas.</title>
        <authorList>
            <person name="Giani N.M."/>
            <person name="Engel A.S."/>
            <person name="Campbell B.J."/>
        </authorList>
    </citation>
    <scope>NUCLEOTIDE SEQUENCE [LARGE SCALE GENOMIC DNA]</scope>
    <source>
        <strain evidence="3">LUC16012Gg_MoonRockCtena</strain>
    </source>
</reference>
<evidence type="ECO:0000259" key="2">
    <source>
        <dbReference type="Pfam" id="PF13474"/>
    </source>
</evidence>
<accession>A0A944M979</accession>
<dbReference type="EMBL" id="JAHHGM010000010">
    <property type="protein sequence ID" value="MBT2989691.1"/>
    <property type="molecule type" value="Genomic_DNA"/>
</dbReference>
<dbReference type="AlphaFoldDB" id="A0A944M979"/>
<feature type="compositionally biased region" description="Polar residues" evidence="1">
    <location>
        <begin position="1"/>
        <end position="11"/>
    </location>
</feature>
<evidence type="ECO:0000313" key="3">
    <source>
        <dbReference type="EMBL" id="MBT2989691.1"/>
    </source>
</evidence>
<feature type="region of interest" description="Disordered" evidence="1">
    <location>
        <begin position="1"/>
        <end position="20"/>
    </location>
</feature>
<proteinExistence type="predicted"/>